<proteinExistence type="predicted"/>
<dbReference type="FunFam" id="3.20.20.30:FF:000002">
    <property type="entry name" value="LLM class flavin-dependent oxidoreductase"/>
    <property type="match status" value="1"/>
</dbReference>
<organism evidence="3 4">
    <name type="scientific">Metabacillus lacus</name>
    <dbReference type="NCBI Taxonomy" id="1983721"/>
    <lineage>
        <taxon>Bacteria</taxon>
        <taxon>Bacillati</taxon>
        <taxon>Bacillota</taxon>
        <taxon>Bacilli</taxon>
        <taxon>Bacillales</taxon>
        <taxon>Bacillaceae</taxon>
        <taxon>Metabacillus</taxon>
    </lineage>
</organism>
<dbReference type="SUPFAM" id="SSF51679">
    <property type="entry name" value="Bacterial luciferase-like"/>
    <property type="match status" value="1"/>
</dbReference>
<comment type="similarity">
    <text evidence="1">To bacterial alkanal monooxygenase alpha and beta chains.</text>
</comment>
<keyword evidence="3" id="KW-0560">Oxidoreductase</keyword>
<gene>
    <name evidence="3" type="ORF">GJU40_01050</name>
</gene>
<comment type="caution">
    <text evidence="3">The sequence shown here is derived from an EMBL/GenBank/DDBJ whole genome shotgun (WGS) entry which is preliminary data.</text>
</comment>
<dbReference type="InterPro" id="IPR036661">
    <property type="entry name" value="Luciferase-like_sf"/>
</dbReference>
<name>A0A7X2IW30_9BACI</name>
<evidence type="ECO:0000256" key="1">
    <source>
        <dbReference type="ARBA" id="ARBA00007789"/>
    </source>
</evidence>
<feature type="domain" description="Luciferase-like" evidence="2">
    <location>
        <begin position="1"/>
        <end position="292"/>
    </location>
</feature>
<dbReference type="PANTHER" id="PTHR30137">
    <property type="entry name" value="LUCIFERASE-LIKE MONOOXYGENASE"/>
    <property type="match status" value="1"/>
</dbReference>
<dbReference type="AlphaFoldDB" id="A0A7X2IW30"/>
<sequence>MRLSILEQSAISAGETAEMALQHTLSLVMEAEQLGFHRFWVAEHHNTAGLAGSSPEVIMSHLAAVTKTIKVGSGALLLPQYSPLKIAENFLTLEAMFPGRVDLGIGRSPGGDAATRLALTDGLRKSLSEFPRQVDELKRYLGNDPVHKVTAFPSIDRQPQVWLLGTSVKGAKLAAEKGLAFTFGHFLYPAAGKQAISTYKAEFRATPYQKKPQHMVCVFVVCAKTEEQAEKLALSQDIWLLRVEKGENSRIPSYSEAVQYPLSVRDREKISHNRSRMIIGTPKKVKAELNALSQRYECNEFLILTNLHRFEDKLQSFQLLAKELIS</sequence>
<dbReference type="EC" id="1.-.-.-" evidence="3"/>
<reference evidence="3 4" key="1">
    <citation type="submission" date="2019-11" db="EMBL/GenBank/DDBJ databases">
        <title>Bacillus lacus genome.</title>
        <authorList>
            <person name="Allen C.J."/>
            <person name="Newman J.D."/>
        </authorList>
    </citation>
    <scope>NUCLEOTIDE SEQUENCE [LARGE SCALE GENOMIC DNA]</scope>
    <source>
        <strain evidence="3 4">KCTC 33946</strain>
    </source>
</reference>
<dbReference type="GO" id="GO:0005829">
    <property type="term" value="C:cytosol"/>
    <property type="evidence" value="ECO:0007669"/>
    <property type="project" value="TreeGrafter"/>
</dbReference>
<dbReference type="InterPro" id="IPR019949">
    <property type="entry name" value="CmoO-like"/>
</dbReference>
<dbReference type="Proteomes" id="UP000448867">
    <property type="component" value="Unassembled WGS sequence"/>
</dbReference>
<evidence type="ECO:0000259" key="2">
    <source>
        <dbReference type="Pfam" id="PF00296"/>
    </source>
</evidence>
<dbReference type="Gene3D" id="3.20.20.30">
    <property type="entry name" value="Luciferase-like domain"/>
    <property type="match status" value="1"/>
</dbReference>
<keyword evidence="4" id="KW-1185">Reference proteome</keyword>
<dbReference type="GO" id="GO:0016705">
    <property type="term" value="F:oxidoreductase activity, acting on paired donors, with incorporation or reduction of molecular oxygen"/>
    <property type="evidence" value="ECO:0007669"/>
    <property type="project" value="InterPro"/>
</dbReference>
<dbReference type="Pfam" id="PF00296">
    <property type="entry name" value="Bac_luciferase"/>
    <property type="match status" value="1"/>
</dbReference>
<dbReference type="EMBL" id="WKKI01000001">
    <property type="protein sequence ID" value="MRX70754.1"/>
    <property type="molecule type" value="Genomic_DNA"/>
</dbReference>
<protein>
    <submittedName>
        <fullName evidence="3">MsnO8 family LLM class oxidoreductase</fullName>
        <ecNumber evidence="3">1.-.-.-</ecNumber>
    </submittedName>
</protein>
<accession>A0A7X2IW30</accession>
<evidence type="ECO:0000313" key="3">
    <source>
        <dbReference type="EMBL" id="MRX70754.1"/>
    </source>
</evidence>
<dbReference type="InterPro" id="IPR011251">
    <property type="entry name" value="Luciferase-like_dom"/>
</dbReference>
<evidence type="ECO:0000313" key="4">
    <source>
        <dbReference type="Proteomes" id="UP000448867"/>
    </source>
</evidence>
<dbReference type="NCBIfam" id="TIGR03558">
    <property type="entry name" value="oxido_grp_1"/>
    <property type="match status" value="1"/>
</dbReference>
<dbReference type="PANTHER" id="PTHR30137:SF19">
    <property type="entry name" value="LUCIFERASE-LIKE MONOOXYGENASE"/>
    <property type="match status" value="1"/>
</dbReference>
<dbReference type="InterPro" id="IPR050766">
    <property type="entry name" value="Bact_Lucif_Oxidored"/>
</dbReference>